<dbReference type="OrthoDB" id="5867259at2759"/>
<dbReference type="AlphaFoldDB" id="E3NU23"/>
<protein>
    <recommendedName>
        <fullName evidence="1">MULE transposase domain-containing protein</fullName>
    </recommendedName>
</protein>
<dbReference type="PANTHER" id="PTHR31669:SF251">
    <property type="entry name" value="PROTEIN FAR1-RELATED SEQUENCE"/>
    <property type="match status" value="1"/>
</dbReference>
<gene>
    <name evidence="2" type="ORF">CRE_26911</name>
</gene>
<dbReference type="Proteomes" id="UP000008281">
    <property type="component" value="Unassembled WGS sequence"/>
</dbReference>
<dbReference type="HOGENOM" id="CLU_1012808_0_0_1"/>
<dbReference type="EMBL" id="DS270393">
    <property type="protein sequence ID" value="EFO93551.1"/>
    <property type="molecule type" value="Genomic_DNA"/>
</dbReference>
<sequence length="275" mass="32099">MQIESNVEDGEFRCIGTFQHHGHQANLAIQRLRDDELSEIKQLMTDGFTNRQIIEKLNSKHTPDDRLRYMLPDDLRNIRNKENINPGQFHREDLISLETRVAEKRYDDGIRHYQPPINETGENFQLVIVTPSQLDSLKKYSHRGVTLDDTFHVTRYNLKLTTILVCNGLDRGVPAGFLLSNSTTTEDVAILFESIKKIYPEFRPRSVMSDEAAVFFNAFQRVFPESTAKKYLCRWHIFRTWKKYAKNEAKLNVRVKKIDSSEIYKLRGKVSTSFL</sequence>
<dbReference type="Pfam" id="PF10551">
    <property type="entry name" value="MULE"/>
    <property type="match status" value="1"/>
</dbReference>
<feature type="domain" description="MULE transposase" evidence="1">
    <location>
        <begin position="145"/>
        <end position="238"/>
    </location>
</feature>
<keyword evidence="3" id="KW-1185">Reference proteome</keyword>
<dbReference type="PANTHER" id="PTHR31669">
    <property type="entry name" value="PROTEIN FAR1-RELATED SEQUENCE 10-RELATED"/>
    <property type="match status" value="1"/>
</dbReference>
<dbReference type="STRING" id="31234.E3NU23"/>
<evidence type="ECO:0000313" key="3">
    <source>
        <dbReference type="Proteomes" id="UP000008281"/>
    </source>
</evidence>
<reference evidence="2" key="1">
    <citation type="submission" date="2007-07" db="EMBL/GenBank/DDBJ databases">
        <title>PCAP assembly of the Caenorhabditis remanei genome.</title>
        <authorList>
            <consortium name="The Caenorhabditis remanei Sequencing Consortium"/>
            <person name="Wilson R.K."/>
        </authorList>
    </citation>
    <scope>NUCLEOTIDE SEQUENCE [LARGE SCALE GENOMIC DNA]</scope>
    <source>
        <strain evidence="2">PB4641</strain>
    </source>
</reference>
<proteinExistence type="predicted"/>
<evidence type="ECO:0000313" key="2">
    <source>
        <dbReference type="EMBL" id="EFO93551.1"/>
    </source>
</evidence>
<dbReference type="InParanoid" id="E3NU23"/>
<organism evidence="3">
    <name type="scientific">Caenorhabditis remanei</name>
    <name type="common">Caenorhabditis vulgaris</name>
    <dbReference type="NCBI Taxonomy" id="31234"/>
    <lineage>
        <taxon>Eukaryota</taxon>
        <taxon>Metazoa</taxon>
        <taxon>Ecdysozoa</taxon>
        <taxon>Nematoda</taxon>
        <taxon>Chromadorea</taxon>
        <taxon>Rhabditida</taxon>
        <taxon>Rhabditina</taxon>
        <taxon>Rhabditomorpha</taxon>
        <taxon>Rhabditoidea</taxon>
        <taxon>Rhabditidae</taxon>
        <taxon>Peloderinae</taxon>
        <taxon>Caenorhabditis</taxon>
    </lineage>
</organism>
<dbReference type="InterPro" id="IPR018289">
    <property type="entry name" value="MULE_transposase_dom"/>
</dbReference>
<dbReference type="InterPro" id="IPR031052">
    <property type="entry name" value="FHY3/FAR1"/>
</dbReference>
<name>E3NU23_CAERE</name>
<dbReference type="GO" id="GO:0006355">
    <property type="term" value="P:regulation of DNA-templated transcription"/>
    <property type="evidence" value="ECO:0007669"/>
    <property type="project" value="InterPro"/>
</dbReference>
<dbReference type="OMA" id="MCATEYI"/>
<evidence type="ECO:0000259" key="1">
    <source>
        <dbReference type="Pfam" id="PF10551"/>
    </source>
</evidence>
<accession>E3NU23</accession>